<evidence type="ECO:0000313" key="1">
    <source>
        <dbReference type="EMBL" id="SVC95201.1"/>
    </source>
</evidence>
<dbReference type="EMBL" id="UINC01120609">
    <property type="protein sequence ID" value="SVC95201.1"/>
    <property type="molecule type" value="Genomic_DNA"/>
</dbReference>
<accession>A0A382RF51</accession>
<feature type="non-terminal residue" evidence="1">
    <location>
        <position position="60"/>
    </location>
</feature>
<name>A0A382RF51_9ZZZZ</name>
<sequence>MNAVKDLLKSGRTVIGAAVSPNGDIAMLADSGLDFLLFDTQHAPVEIKELNPALQTMRGT</sequence>
<dbReference type="Gene3D" id="3.20.20.60">
    <property type="entry name" value="Phosphoenolpyruvate-binding domains"/>
    <property type="match status" value="1"/>
</dbReference>
<gene>
    <name evidence="1" type="ORF">METZ01_LOCUS348055</name>
</gene>
<dbReference type="InterPro" id="IPR040442">
    <property type="entry name" value="Pyrv_kinase-like_dom_sf"/>
</dbReference>
<dbReference type="AlphaFoldDB" id="A0A382RF51"/>
<protein>
    <recommendedName>
        <fullName evidence="2">HpcH/HpaI aldolase/citrate lyase domain-containing protein</fullName>
    </recommendedName>
</protein>
<reference evidence="1" key="1">
    <citation type="submission" date="2018-05" db="EMBL/GenBank/DDBJ databases">
        <authorList>
            <person name="Lanie J.A."/>
            <person name="Ng W.-L."/>
            <person name="Kazmierczak K.M."/>
            <person name="Andrzejewski T.M."/>
            <person name="Davidsen T.M."/>
            <person name="Wayne K.J."/>
            <person name="Tettelin H."/>
            <person name="Glass J.I."/>
            <person name="Rusch D."/>
            <person name="Podicherti R."/>
            <person name="Tsui H.-C.T."/>
            <person name="Winkler M.E."/>
        </authorList>
    </citation>
    <scope>NUCLEOTIDE SEQUENCE</scope>
</reference>
<evidence type="ECO:0008006" key="2">
    <source>
        <dbReference type="Google" id="ProtNLM"/>
    </source>
</evidence>
<proteinExistence type="predicted"/>
<organism evidence="1">
    <name type="scientific">marine metagenome</name>
    <dbReference type="NCBI Taxonomy" id="408172"/>
    <lineage>
        <taxon>unclassified sequences</taxon>
        <taxon>metagenomes</taxon>
        <taxon>ecological metagenomes</taxon>
    </lineage>
</organism>